<evidence type="ECO:0000256" key="3">
    <source>
        <dbReference type="ARBA" id="ARBA00023015"/>
    </source>
</evidence>
<dbReference type="Gene3D" id="4.10.240.10">
    <property type="entry name" value="Zn(2)-C6 fungal-type DNA-binding domain"/>
    <property type="match status" value="1"/>
</dbReference>
<dbReference type="RefSeq" id="XP_022484701.1">
    <property type="nucleotide sequence ID" value="XM_022635368.1"/>
</dbReference>
<proteinExistence type="predicted"/>
<gene>
    <name evidence="9" type="ORF">PENARI_c022G05006</name>
</gene>
<keyword evidence="3" id="KW-0805">Transcription regulation</keyword>
<dbReference type="CDD" id="cd12148">
    <property type="entry name" value="fungal_TF_MHR"/>
    <property type="match status" value="1"/>
</dbReference>
<dbReference type="EMBL" id="LXJU01000022">
    <property type="protein sequence ID" value="OGE49249.1"/>
    <property type="molecule type" value="Genomic_DNA"/>
</dbReference>
<evidence type="ECO:0000256" key="7">
    <source>
        <dbReference type="SAM" id="MobiDB-lite"/>
    </source>
</evidence>
<keyword evidence="4" id="KW-0238">DNA-binding</keyword>
<dbReference type="SMART" id="SM00066">
    <property type="entry name" value="GAL4"/>
    <property type="match status" value="1"/>
</dbReference>
<dbReference type="CDD" id="cd00067">
    <property type="entry name" value="GAL4"/>
    <property type="match status" value="1"/>
</dbReference>
<dbReference type="InterPro" id="IPR050613">
    <property type="entry name" value="Sec_Metabolite_Reg"/>
</dbReference>
<dbReference type="OrthoDB" id="435881at2759"/>
<dbReference type="InterPro" id="IPR007219">
    <property type="entry name" value="XnlR_reg_dom"/>
</dbReference>
<dbReference type="InterPro" id="IPR036864">
    <property type="entry name" value="Zn2-C6_fun-type_DNA-bd_sf"/>
</dbReference>
<dbReference type="Pfam" id="PF00172">
    <property type="entry name" value="Zn_clus"/>
    <property type="match status" value="1"/>
</dbReference>
<evidence type="ECO:0000256" key="5">
    <source>
        <dbReference type="ARBA" id="ARBA00023163"/>
    </source>
</evidence>
<dbReference type="GO" id="GO:0008270">
    <property type="term" value="F:zinc ion binding"/>
    <property type="evidence" value="ECO:0007669"/>
    <property type="project" value="InterPro"/>
</dbReference>
<feature type="compositionally biased region" description="Polar residues" evidence="7">
    <location>
        <begin position="183"/>
        <end position="198"/>
    </location>
</feature>
<evidence type="ECO:0000256" key="2">
    <source>
        <dbReference type="ARBA" id="ARBA00022723"/>
    </source>
</evidence>
<reference evidence="9 10" key="1">
    <citation type="journal article" date="2016" name="Sci. Rep.">
        <title>Penicillium arizonense, a new, genome sequenced fungal species, reveals a high chemical diversity in secreted metabolites.</title>
        <authorList>
            <person name="Grijseels S."/>
            <person name="Nielsen J.C."/>
            <person name="Randelovic M."/>
            <person name="Nielsen J."/>
            <person name="Nielsen K.F."/>
            <person name="Workman M."/>
            <person name="Frisvad J.C."/>
        </authorList>
    </citation>
    <scope>NUCLEOTIDE SEQUENCE [LARGE SCALE GENOMIC DNA]</scope>
    <source>
        <strain evidence="9 10">CBS 141311</strain>
    </source>
</reference>
<feature type="compositionally biased region" description="Basic and acidic residues" evidence="7">
    <location>
        <begin position="112"/>
        <end position="126"/>
    </location>
</feature>
<evidence type="ECO:0000313" key="10">
    <source>
        <dbReference type="Proteomes" id="UP000177622"/>
    </source>
</evidence>
<organism evidence="9 10">
    <name type="scientific">Penicillium arizonense</name>
    <dbReference type="NCBI Taxonomy" id="1835702"/>
    <lineage>
        <taxon>Eukaryota</taxon>
        <taxon>Fungi</taxon>
        <taxon>Dikarya</taxon>
        <taxon>Ascomycota</taxon>
        <taxon>Pezizomycotina</taxon>
        <taxon>Eurotiomycetes</taxon>
        <taxon>Eurotiomycetidae</taxon>
        <taxon>Eurotiales</taxon>
        <taxon>Aspergillaceae</taxon>
        <taxon>Penicillium</taxon>
    </lineage>
</organism>
<dbReference type="GeneID" id="34580102"/>
<keyword evidence="5" id="KW-0804">Transcription</keyword>
<evidence type="ECO:0000259" key="8">
    <source>
        <dbReference type="PROSITE" id="PS50048"/>
    </source>
</evidence>
<keyword evidence="6" id="KW-0539">Nucleus</keyword>
<dbReference type="GO" id="GO:0003677">
    <property type="term" value="F:DNA binding"/>
    <property type="evidence" value="ECO:0007669"/>
    <property type="project" value="UniProtKB-KW"/>
</dbReference>
<dbReference type="STRING" id="1835702.A0A1F5L8F9"/>
<dbReference type="GO" id="GO:0006351">
    <property type="term" value="P:DNA-templated transcription"/>
    <property type="evidence" value="ECO:0007669"/>
    <property type="project" value="InterPro"/>
</dbReference>
<dbReference type="InterPro" id="IPR001138">
    <property type="entry name" value="Zn2Cys6_DnaBD"/>
</dbReference>
<evidence type="ECO:0000256" key="1">
    <source>
        <dbReference type="ARBA" id="ARBA00004123"/>
    </source>
</evidence>
<comment type="subcellular location">
    <subcellularLocation>
        <location evidence="1">Nucleus</location>
    </subcellularLocation>
</comment>
<dbReference type="AlphaFoldDB" id="A0A1F5L8F9"/>
<dbReference type="GO" id="GO:0000981">
    <property type="term" value="F:DNA-binding transcription factor activity, RNA polymerase II-specific"/>
    <property type="evidence" value="ECO:0007669"/>
    <property type="project" value="InterPro"/>
</dbReference>
<keyword evidence="2" id="KW-0479">Metal-binding</keyword>
<evidence type="ECO:0000313" key="9">
    <source>
        <dbReference type="EMBL" id="OGE49249.1"/>
    </source>
</evidence>
<dbReference type="Proteomes" id="UP000177622">
    <property type="component" value="Unassembled WGS sequence"/>
</dbReference>
<dbReference type="GO" id="GO:0005634">
    <property type="term" value="C:nucleus"/>
    <property type="evidence" value="ECO:0007669"/>
    <property type="project" value="UniProtKB-SubCell"/>
</dbReference>
<dbReference type="PROSITE" id="PS00463">
    <property type="entry name" value="ZN2_CY6_FUNGAL_1"/>
    <property type="match status" value="1"/>
</dbReference>
<name>A0A1F5L8F9_PENAI</name>
<protein>
    <recommendedName>
        <fullName evidence="8">Zn(2)-C6 fungal-type domain-containing protein</fullName>
    </recommendedName>
</protein>
<feature type="region of interest" description="Disordered" evidence="7">
    <location>
        <begin position="96"/>
        <end position="137"/>
    </location>
</feature>
<dbReference type="Pfam" id="PF04082">
    <property type="entry name" value="Fungal_trans"/>
    <property type="match status" value="1"/>
</dbReference>
<evidence type="ECO:0000256" key="4">
    <source>
        <dbReference type="ARBA" id="ARBA00023125"/>
    </source>
</evidence>
<dbReference type="PANTHER" id="PTHR31001:SF50">
    <property type="entry name" value="ZN(II)2CYS6 TRANSCRIPTION FACTOR (EUROFUNG)"/>
    <property type="match status" value="1"/>
</dbReference>
<accession>A0A1F5L8F9</accession>
<keyword evidence="10" id="KW-1185">Reference proteome</keyword>
<dbReference type="PANTHER" id="PTHR31001">
    <property type="entry name" value="UNCHARACTERIZED TRANSCRIPTIONAL REGULATORY PROTEIN"/>
    <property type="match status" value="1"/>
</dbReference>
<sequence>MSYTVGQVSIEKAPRSSAPRVRLTCEACRQRKVRCDKLSPCTSCQRLGLVCVPVERARLPRGRTRKPAERVGGSDKELSERVAKLEALLRKVATERDGDADATVTEASHPSAEVRKVDPDGADHSEIPSPSVPHRPHPSTTYMGISFWEDIIQQTQELRTVLDDRLENEYSDVKDSNGFGLSLVSSESPEGSANSPHSNKGVFLQPHIRQRLCDIYLQNVDPVFKVIHRPSLRDFLRDEKPYLDYEPDHQAPATLASAVYLAAVCTIDDAECQSLFNADKRTVIAEFQKETEGALARADFVTTNDLAVLQAYVISLLAARSQDQSRRVWTMLSMALRVAQALSLHLVEPPFYVTPFEQEMRNRVWLGIGILDIAASLDRASEPMMQAIWIDSHPPSNINDEDIWFGMPGPIPQHPPGTFTDMTHSLVIASSTSVTRSLAFADFIEPKAVELMGQRQQAVHSFQQTAASLLSGCRPDHSDFQWYTQKVAGVMSSWLQLACLRPLYKSKTFTPPKIHGDALLKLAADNLQTSQEAYSYPGAARWRWFGSLWVPWHALAVAIAELCVCKDPSIMSRYWSVVDEVYQRSRFVIADSQHGMLWKPMERLMAQAQTRRQELQAQESASQAMSRFTFNDLATGFMPQQAQTIPQPAPPPHMLDMGTAIGPQTGLHMAAPPTSFANVPWPNVWEAMDFNDTTFVPPNDNAWLSYENFIENVYECADSIFLPR</sequence>
<comment type="caution">
    <text evidence="9">The sequence shown here is derived from an EMBL/GenBank/DDBJ whole genome shotgun (WGS) entry which is preliminary data.</text>
</comment>
<dbReference type="SUPFAM" id="SSF57701">
    <property type="entry name" value="Zn2/Cys6 DNA-binding domain"/>
    <property type="match status" value="1"/>
</dbReference>
<feature type="domain" description="Zn(2)-C6 fungal-type" evidence="8">
    <location>
        <begin position="24"/>
        <end position="52"/>
    </location>
</feature>
<dbReference type="PROSITE" id="PS50048">
    <property type="entry name" value="ZN2_CY6_FUNGAL_2"/>
    <property type="match status" value="1"/>
</dbReference>
<evidence type="ECO:0000256" key="6">
    <source>
        <dbReference type="ARBA" id="ARBA00023242"/>
    </source>
</evidence>
<feature type="region of interest" description="Disordered" evidence="7">
    <location>
        <begin position="179"/>
        <end position="199"/>
    </location>
</feature>